<feature type="transmembrane region" description="Helical" evidence="1">
    <location>
        <begin position="142"/>
        <end position="164"/>
    </location>
</feature>
<evidence type="ECO:0000256" key="1">
    <source>
        <dbReference type="SAM" id="Phobius"/>
    </source>
</evidence>
<feature type="transmembrane region" description="Helical" evidence="1">
    <location>
        <begin position="406"/>
        <end position="424"/>
    </location>
</feature>
<feature type="transmembrane region" description="Helical" evidence="1">
    <location>
        <begin position="222"/>
        <end position="241"/>
    </location>
</feature>
<keyword evidence="1" id="KW-1133">Transmembrane helix</keyword>
<evidence type="ECO:0008006" key="4">
    <source>
        <dbReference type="Google" id="ProtNLM"/>
    </source>
</evidence>
<feature type="transmembrane region" description="Helical" evidence="1">
    <location>
        <begin position="19"/>
        <end position="37"/>
    </location>
</feature>
<sequence>MGIAIGLVGIAYGVPRTDFPTLLGLYVLAFLSYLYLLSVQKKQALSPLILLSMALGLRVLLLGAWPELSDDFYRYIFDGQLLANGINPYLELPLTVCDSGLLPENPYWETLLDRMNSPAYFSLYPPLHQFFFWLAALPGENLFLNVLVLRATVLLAEGINLWLIQKLLFRWRMPSYRLSWYAFNPLVILELTGNLHFEGWVLTGLLFAVYAYDVQKPPWAGLSWAASIGLKLTPLLLAPVWIRFWGKHQFWKFTLVSVLVVLLLLSPIVIAGGAENFFQSFRLYQSKFEFNASLYYLIRAASGYFVDYNPIAYVGPALQGLAAIALLTMGLYQRTFTREALVSKMVWMYLVFFLLQTTIHPWYLIPAVGISVLTTNRIFVAWSGLVFLSYHVYARPEYTESMGMAATEYLLLAIVIVLTAYRHFASRRRLSSASSAKSESL</sequence>
<proteinExistence type="predicted"/>
<feature type="transmembrane region" description="Helical" evidence="1">
    <location>
        <begin position="253"/>
        <end position="274"/>
    </location>
</feature>
<feature type="transmembrane region" description="Helical" evidence="1">
    <location>
        <begin position="345"/>
        <end position="365"/>
    </location>
</feature>
<gene>
    <name evidence="2" type="ORF">SAMN05192553_10662</name>
</gene>
<dbReference type="EMBL" id="FNZH01000006">
    <property type="protein sequence ID" value="SEJ61148.1"/>
    <property type="molecule type" value="Genomic_DNA"/>
</dbReference>
<keyword evidence="3" id="KW-1185">Reference proteome</keyword>
<protein>
    <recommendedName>
        <fullName evidence="4">DUF2029 domain-containing protein</fullName>
    </recommendedName>
</protein>
<evidence type="ECO:0000313" key="3">
    <source>
        <dbReference type="Proteomes" id="UP000199403"/>
    </source>
</evidence>
<dbReference type="AlphaFoldDB" id="A0A1H7A6U7"/>
<feature type="transmembrane region" description="Helical" evidence="1">
    <location>
        <begin position="311"/>
        <end position="333"/>
    </location>
</feature>
<accession>A0A1H7A6U7</accession>
<feature type="transmembrane region" description="Helical" evidence="1">
    <location>
        <begin position="185"/>
        <end position="210"/>
    </location>
</feature>
<keyword evidence="1" id="KW-0812">Transmembrane</keyword>
<organism evidence="2 3">
    <name type="scientific">Cyclobacterium xiamenense</name>
    <dbReference type="NCBI Taxonomy" id="1297121"/>
    <lineage>
        <taxon>Bacteria</taxon>
        <taxon>Pseudomonadati</taxon>
        <taxon>Bacteroidota</taxon>
        <taxon>Cytophagia</taxon>
        <taxon>Cytophagales</taxon>
        <taxon>Cyclobacteriaceae</taxon>
        <taxon>Cyclobacterium</taxon>
    </lineage>
</organism>
<keyword evidence="1" id="KW-0472">Membrane</keyword>
<dbReference type="Pfam" id="PF26314">
    <property type="entry name" value="MptA_B_family"/>
    <property type="match status" value="1"/>
</dbReference>
<name>A0A1H7A6U7_9BACT</name>
<dbReference type="Proteomes" id="UP000199403">
    <property type="component" value="Unassembled WGS sequence"/>
</dbReference>
<feature type="transmembrane region" description="Helical" evidence="1">
    <location>
        <begin position="44"/>
        <end position="65"/>
    </location>
</feature>
<dbReference type="STRING" id="1416801.SAMN05192553_10662"/>
<evidence type="ECO:0000313" key="2">
    <source>
        <dbReference type="EMBL" id="SEJ61148.1"/>
    </source>
</evidence>
<feature type="transmembrane region" description="Helical" evidence="1">
    <location>
        <begin position="377"/>
        <end position="394"/>
    </location>
</feature>
<reference evidence="3" key="1">
    <citation type="submission" date="2016-10" db="EMBL/GenBank/DDBJ databases">
        <authorList>
            <person name="Varghese N."/>
            <person name="Submissions S."/>
        </authorList>
    </citation>
    <scope>NUCLEOTIDE SEQUENCE [LARGE SCALE GENOMIC DNA]</scope>
    <source>
        <strain evidence="3">IBRC-M 10761</strain>
    </source>
</reference>